<evidence type="ECO:0000259" key="3">
    <source>
        <dbReference type="Pfam" id="PF23635"/>
    </source>
</evidence>
<dbReference type="InterPro" id="IPR036047">
    <property type="entry name" value="F-box-like_dom_sf"/>
</dbReference>
<dbReference type="SUPFAM" id="SSF81383">
    <property type="entry name" value="F-box domain"/>
    <property type="match status" value="1"/>
</dbReference>
<evidence type="ECO:0000259" key="2">
    <source>
        <dbReference type="Pfam" id="PF12937"/>
    </source>
</evidence>
<reference evidence="5" key="2">
    <citation type="journal article" date="2017" name="Nat. Plants">
        <title>The Aegilops tauschii genome reveals multiple impacts of transposons.</title>
        <authorList>
            <person name="Zhao G."/>
            <person name="Zou C."/>
            <person name="Li K."/>
            <person name="Wang K."/>
            <person name="Li T."/>
            <person name="Gao L."/>
            <person name="Zhang X."/>
            <person name="Wang H."/>
            <person name="Yang Z."/>
            <person name="Liu X."/>
            <person name="Jiang W."/>
            <person name="Mao L."/>
            <person name="Kong X."/>
            <person name="Jiao Y."/>
            <person name="Jia J."/>
        </authorList>
    </citation>
    <scope>NUCLEOTIDE SEQUENCE [LARGE SCALE GENOMIC DNA]</scope>
    <source>
        <strain evidence="5">cv. AL8/78</strain>
    </source>
</reference>
<sequence length="459" mass="51224">VWRLLHPTPTPAVPPQVGDMLPPPAAPPLDDENLLTEILLRLPPLPSSLPRASLVCKRWRCLTSDPAFSRRFRLHHRRNPPLLGYFHGVFDEIPFEPIRFEPTLEAPNRVPPGRLSLQSDSNLHVLGCRHGLVLILDWPQLLVWDPVAGHQHRLAYPPGFDPDKSNGAVLRSAAGAGEVHFQVVLVVVSDYEEKLLACVYSSETGAWGSLISTPTPSGNSPDSDTRVWWEPAVLVGDSLYWMIADTTLSNFLEFDLKTESLAVMQLPPEKSCDAESGVSHEHFTVMQAEGGGGLGLLSVSGFTVQLWKRKTGFDGVELDKLLSMDSQDFLTIQGYAEDNNLVFLWTGRSVFMVKLEPFQCEKLLDTNKWDRYYPFETIYAAGNSMPLHCWSNKTKLLLIIGCVEMPFTSFHVKPTILSSVVSVILLLLDDLFSTYQFCSVVFFPNGCMVTKPSYFLIIG</sequence>
<dbReference type="InterPro" id="IPR001810">
    <property type="entry name" value="F-box_dom"/>
</dbReference>
<evidence type="ECO:0000256" key="1">
    <source>
        <dbReference type="SAM" id="MobiDB-lite"/>
    </source>
</evidence>
<dbReference type="Gene3D" id="1.20.1280.50">
    <property type="match status" value="1"/>
</dbReference>
<feature type="domain" description="F-box" evidence="2">
    <location>
        <begin position="34"/>
        <end position="74"/>
    </location>
</feature>
<reference evidence="4" key="5">
    <citation type="journal article" date="2021" name="G3 (Bethesda)">
        <title>Aegilops tauschii genome assembly Aet v5.0 features greater sequence contiguity and improved annotation.</title>
        <authorList>
            <person name="Wang L."/>
            <person name="Zhu T."/>
            <person name="Rodriguez J.C."/>
            <person name="Deal K.R."/>
            <person name="Dubcovsky J."/>
            <person name="McGuire P.E."/>
            <person name="Lux T."/>
            <person name="Spannagl M."/>
            <person name="Mayer K.F.X."/>
            <person name="Baldrich P."/>
            <person name="Meyers B.C."/>
            <person name="Huo N."/>
            <person name="Gu Y.Q."/>
            <person name="Zhou H."/>
            <person name="Devos K.M."/>
            <person name="Bennetzen J.L."/>
            <person name="Unver T."/>
            <person name="Budak H."/>
            <person name="Gulick P.J."/>
            <person name="Galiba G."/>
            <person name="Kalapos B."/>
            <person name="Nelson D.R."/>
            <person name="Li P."/>
            <person name="You F.M."/>
            <person name="Luo M.C."/>
            <person name="Dvorak J."/>
        </authorList>
    </citation>
    <scope>NUCLEOTIDE SEQUENCE [LARGE SCALE GENOMIC DNA]</scope>
    <source>
        <strain evidence="4">cv. AL8/78</strain>
    </source>
</reference>
<dbReference type="AlphaFoldDB" id="A0A453MYK7"/>
<protein>
    <submittedName>
        <fullName evidence="4">Uncharacterized protein</fullName>
    </submittedName>
</protein>
<feature type="region of interest" description="Disordered" evidence="1">
    <location>
        <begin position="1"/>
        <end position="25"/>
    </location>
</feature>
<feature type="domain" description="F-box protein AT5G49610-like beta-propeller" evidence="3">
    <location>
        <begin position="125"/>
        <end position="374"/>
    </location>
</feature>
<keyword evidence="5" id="KW-1185">Reference proteome</keyword>
<dbReference type="Pfam" id="PF12937">
    <property type="entry name" value="F-box-like"/>
    <property type="match status" value="1"/>
</dbReference>
<accession>A0A453MYK7</accession>
<dbReference type="Gramene" id="AET6Gv20147300.1">
    <property type="protein sequence ID" value="AET6Gv20147300.1"/>
    <property type="gene ID" value="AET6Gv20147300"/>
</dbReference>
<dbReference type="InterPro" id="IPR056594">
    <property type="entry name" value="AT5G49610-like_b-prop"/>
</dbReference>
<dbReference type="PANTHER" id="PTHR32133">
    <property type="entry name" value="OS07G0120400 PROTEIN"/>
    <property type="match status" value="1"/>
</dbReference>
<name>A0A453MYK7_AEGTS</name>
<reference evidence="4" key="4">
    <citation type="submission" date="2019-03" db="UniProtKB">
        <authorList>
            <consortium name="EnsemblPlants"/>
        </authorList>
    </citation>
    <scope>IDENTIFICATION</scope>
</reference>
<dbReference type="STRING" id="200361.A0A453MYK7"/>
<dbReference type="EnsemblPlants" id="AET6Gv20147300.1">
    <property type="protein sequence ID" value="AET6Gv20147300.1"/>
    <property type="gene ID" value="AET6Gv20147300"/>
</dbReference>
<reference evidence="5" key="1">
    <citation type="journal article" date="2014" name="Science">
        <title>Ancient hybridizations among the ancestral genomes of bread wheat.</title>
        <authorList>
            <consortium name="International Wheat Genome Sequencing Consortium,"/>
            <person name="Marcussen T."/>
            <person name="Sandve S.R."/>
            <person name="Heier L."/>
            <person name="Spannagl M."/>
            <person name="Pfeifer M."/>
            <person name="Jakobsen K.S."/>
            <person name="Wulff B.B."/>
            <person name="Steuernagel B."/>
            <person name="Mayer K.F."/>
            <person name="Olsen O.A."/>
        </authorList>
    </citation>
    <scope>NUCLEOTIDE SEQUENCE [LARGE SCALE GENOMIC DNA]</scope>
    <source>
        <strain evidence="5">cv. AL8/78</strain>
    </source>
</reference>
<dbReference type="Pfam" id="PF23635">
    <property type="entry name" value="Beta-prop_AT5G49610-like"/>
    <property type="match status" value="1"/>
</dbReference>
<organism evidence="4 5">
    <name type="scientific">Aegilops tauschii subsp. strangulata</name>
    <name type="common">Goatgrass</name>
    <dbReference type="NCBI Taxonomy" id="200361"/>
    <lineage>
        <taxon>Eukaryota</taxon>
        <taxon>Viridiplantae</taxon>
        <taxon>Streptophyta</taxon>
        <taxon>Embryophyta</taxon>
        <taxon>Tracheophyta</taxon>
        <taxon>Spermatophyta</taxon>
        <taxon>Magnoliopsida</taxon>
        <taxon>Liliopsida</taxon>
        <taxon>Poales</taxon>
        <taxon>Poaceae</taxon>
        <taxon>BOP clade</taxon>
        <taxon>Pooideae</taxon>
        <taxon>Triticodae</taxon>
        <taxon>Triticeae</taxon>
        <taxon>Triticinae</taxon>
        <taxon>Aegilops</taxon>
    </lineage>
</organism>
<evidence type="ECO:0000313" key="5">
    <source>
        <dbReference type="Proteomes" id="UP000015105"/>
    </source>
</evidence>
<reference evidence="4" key="3">
    <citation type="journal article" date="2017" name="Nature">
        <title>Genome sequence of the progenitor of the wheat D genome Aegilops tauschii.</title>
        <authorList>
            <person name="Luo M.C."/>
            <person name="Gu Y.Q."/>
            <person name="Puiu D."/>
            <person name="Wang H."/>
            <person name="Twardziok S.O."/>
            <person name="Deal K.R."/>
            <person name="Huo N."/>
            <person name="Zhu T."/>
            <person name="Wang L."/>
            <person name="Wang Y."/>
            <person name="McGuire P.E."/>
            <person name="Liu S."/>
            <person name="Long H."/>
            <person name="Ramasamy R.K."/>
            <person name="Rodriguez J.C."/>
            <person name="Van S.L."/>
            <person name="Yuan L."/>
            <person name="Wang Z."/>
            <person name="Xia Z."/>
            <person name="Xiao L."/>
            <person name="Anderson O.D."/>
            <person name="Ouyang S."/>
            <person name="Liang Y."/>
            <person name="Zimin A.V."/>
            <person name="Pertea G."/>
            <person name="Qi P."/>
            <person name="Bennetzen J.L."/>
            <person name="Dai X."/>
            <person name="Dawson M.W."/>
            <person name="Muller H.G."/>
            <person name="Kugler K."/>
            <person name="Rivarola-Duarte L."/>
            <person name="Spannagl M."/>
            <person name="Mayer K.F.X."/>
            <person name="Lu F.H."/>
            <person name="Bevan M.W."/>
            <person name="Leroy P."/>
            <person name="Li P."/>
            <person name="You F.M."/>
            <person name="Sun Q."/>
            <person name="Liu Z."/>
            <person name="Lyons E."/>
            <person name="Wicker T."/>
            <person name="Salzberg S.L."/>
            <person name="Devos K.M."/>
            <person name="Dvorak J."/>
        </authorList>
    </citation>
    <scope>NUCLEOTIDE SEQUENCE [LARGE SCALE GENOMIC DNA]</scope>
    <source>
        <strain evidence="4">cv. AL8/78</strain>
    </source>
</reference>
<dbReference type="Proteomes" id="UP000015105">
    <property type="component" value="Chromosome 6D"/>
</dbReference>
<evidence type="ECO:0000313" key="4">
    <source>
        <dbReference type="EnsemblPlants" id="AET6Gv20147300.1"/>
    </source>
</evidence>
<dbReference type="PANTHER" id="PTHR32133:SF320">
    <property type="entry name" value="F-BOX DOMAIN-CONTAINING PROTEIN"/>
    <property type="match status" value="1"/>
</dbReference>
<proteinExistence type="predicted"/>